<dbReference type="EMBL" id="AGUD01000191">
    <property type="protein sequence ID" value="EHN11037.1"/>
    <property type="molecule type" value="Genomic_DNA"/>
</dbReference>
<accession>H0E5K2</accession>
<evidence type="ECO:0000256" key="1">
    <source>
        <dbReference type="SAM" id="MobiDB-lite"/>
    </source>
</evidence>
<reference evidence="3 4" key="1">
    <citation type="journal article" date="2013" name="Biodegradation">
        <title>Quantitative proteomic analysis of ibuprofen-degrading Patulibacter sp. strain I11.</title>
        <authorList>
            <person name="Almeida B."/>
            <person name="Kjeldal H."/>
            <person name="Lolas I."/>
            <person name="Knudsen A.D."/>
            <person name="Carvalho G."/>
            <person name="Nielsen K.L."/>
            <person name="Barreto Crespo M.T."/>
            <person name="Stensballe A."/>
            <person name="Nielsen J.L."/>
        </authorList>
    </citation>
    <scope>NUCLEOTIDE SEQUENCE [LARGE SCALE GENOMIC DNA]</scope>
    <source>
        <strain evidence="3 4">I11</strain>
    </source>
</reference>
<gene>
    <name evidence="3" type="ORF">PAI11_20930</name>
</gene>
<dbReference type="GO" id="GO:0005548">
    <property type="term" value="F:phospholipid transporter activity"/>
    <property type="evidence" value="ECO:0007669"/>
    <property type="project" value="TreeGrafter"/>
</dbReference>
<protein>
    <submittedName>
        <fullName evidence="3">Putative ABC transporter integral membrane protein</fullName>
    </submittedName>
</protein>
<feature type="transmembrane region" description="Helical" evidence="2">
    <location>
        <begin position="250"/>
        <end position="274"/>
    </location>
</feature>
<name>H0E5K2_9ACTN</name>
<feature type="transmembrane region" description="Helical" evidence="2">
    <location>
        <begin position="219"/>
        <end position="238"/>
    </location>
</feature>
<dbReference type="GO" id="GO:0043190">
    <property type="term" value="C:ATP-binding cassette (ABC) transporter complex"/>
    <property type="evidence" value="ECO:0007669"/>
    <property type="project" value="InterPro"/>
</dbReference>
<dbReference type="PANTHER" id="PTHR30188:SF13">
    <property type="entry name" value="CONSERVED HYPOTHETICAL INTEGRAL MEMBRANE PROTEIN YRBE3B"/>
    <property type="match status" value="1"/>
</dbReference>
<proteinExistence type="predicted"/>
<comment type="caution">
    <text evidence="3">The sequence shown here is derived from an EMBL/GenBank/DDBJ whole genome shotgun (WGS) entry which is preliminary data.</text>
</comment>
<keyword evidence="2" id="KW-1133">Transmembrane helix</keyword>
<dbReference type="RefSeq" id="WP_007574629.1">
    <property type="nucleotide sequence ID" value="NZ_AGUD01000191.1"/>
</dbReference>
<evidence type="ECO:0000313" key="3">
    <source>
        <dbReference type="EMBL" id="EHN11037.1"/>
    </source>
</evidence>
<sequence>MATTEITTPPGDAKPTAATKPEPRREGTIVAGLREAGELTEFYGRAMVSLPGTLRYTSEILRQTAILIRGTTVLMFFLSAFLGISVVNFAFFFLRSIGASDFTGAATGFANPLLGATLMFGYVFTAKVCCGMVAELGAMKIQQEIDALDSTGVDPMRYVVGTRLLAVLLYIPIGGTVALLGATAGSYFVGVVVLQGVGSEAFLQINWAVQPLQVQVNSLITQGAIAMVTSVVACFYGLRTKGGPAAVGDSVARSLIANLVLVHLIAGFLVVFFYGTELLMPIGG</sequence>
<evidence type="ECO:0000313" key="4">
    <source>
        <dbReference type="Proteomes" id="UP000005143"/>
    </source>
</evidence>
<dbReference type="PANTHER" id="PTHR30188">
    <property type="entry name" value="ABC TRANSPORTER PERMEASE PROTEIN-RELATED"/>
    <property type="match status" value="1"/>
</dbReference>
<dbReference type="AlphaFoldDB" id="H0E5K2"/>
<organism evidence="3 4">
    <name type="scientific">Patulibacter medicamentivorans</name>
    <dbReference type="NCBI Taxonomy" id="1097667"/>
    <lineage>
        <taxon>Bacteria</taxon>
        <taxon>Bacillati</taxon>
        <taxon>Actinomycetota</taxon>
        <taxon>Thermoleophilia</taxon>
        <taxon>Solirubrobacterales</taxon>
        <taxon>Patulibacteraceae</taxon>
        <taxon>Patulibacter</taxon>
    </lineage>
</organism>
<feature type="transmembrane region" description="Helical" evidence="2">
    <location>
        <begin position="164"/>
        <end position="189"/>
    </location>
</feature>
<feature type="region of interest" description="Disordered" evidence="1">
    <location>
        <begin position="1"/>
        <end position="26"/>
    </location>
</feature>
<evidence type="ECO:0000256" key="2">
    <source>
        <dbReference type="SAM" id="Phobius"/>
    </source>
</evidence>
<dbReference type="Pfam" id="PF02405">
    <property type="entry name" value="MlaE"/>
    <property type="match status" value="1"/>
</dbReference>
<dbReference type="InterPro" id="IPR030802">
    <property type="entry name" value="Permease_MalE"/>
</dbReference>
<dbReference type="Proteomes" id="UP000005143">
    <property type="component" value="Unassembled WGS sequence"/>
</dbReference>
<keyword evidence="2" id="KW-0472">Membrane</keyword>
<keyword evidence="4" id="KW-1185">Reference proteome</keyword>
<dbReference type="OrthoDB" id="9810518at2"/>
<feature type="transmembrane region" description="Helical" evidence="2">
    <location>
        <begin position="113"/>
        <end position="134"/>
    </location>
</feature>
<keyword evidence="2" id="KW-0812">Transmembrane</keyword>
<feature type="transmembrane region" description="Helical" evidence="2">
    <location>
        <begin position="72"/>
        <end position="93"/>
    </location>
</feature>